<dbReference type="Proteomes" id="UP000285596">
    <property type="component" value="Unassembled WGS sequence"/>
</dbReference>
<protein>
    <submittedName>
        <fullName evidence="1">Uncharacterized protein</fullName>
    </submittedName>
</protein>
<proteinExistence type="predicted"/>
<dbReference type="AlphaFoldDB" id="A0A423V1E3"/>
<reference evidence="1 2" key="1">
    <citation type="submission" date="2018-08" db="EMBL/GenBank/DDBJ databases">
        <title>Streptomyces globisporus 1912-4Crt, whole genome shotgun sequence.</title>
        <authorList>
            <person name="Matselyukh B."/>
        </authorList>
    </citation>
    <scope>NUCLEOTIDE SEQUENCE [LARGE SCALE GENOMIC DNA]</scope>
    <source>
        <strain evidence="1 2">1912-4Crt</strain>
    </source>
</reference>
<comment type="caution">
    <text evidence="1">The sequence shown here is derived from an EMBL/GenBank/DDBJ whole genome shotgun (WGS) entry which is preliminary data.</text>
</comment>
<gene>
    <name evidence="1" type="ORF">D3105_11415</name>
</gene>
<evidence type="ECO:0000313" key="2">
    <source>
        <dbReference type="Proteomes" id="UP000285596"/>
    </source>
</evidence>
<evidence type="ECO:0000313" key="1">
    <source>
        <dbReference type="EMBL" id="ROV68433.1"/>
    </source>
</evidence>
<sequence>MTEHLGAAPERTLLSDAAVVTGPAMTHRIWRTPTHALILGPAADNGPYGYLTHLQLSLTPLTCAPELPPAADEKALEAWITAHVDW</sequence>
<organism evidence="1 2">
    <name type="scientific">Streptomyces globisporus</name>
    <dbReference type="NCBI Taxonomy" id="1908"/>
    <lineage>
        <taxon>Bacteria</taxon>
        <taxon>Bacillati</taxon>
        <taxon>Actinomycetota</taxon>
        <taxon>Actinomycetes</taxon>
        <taxon>Kitasatosporales</taxon>
        <taxon>Streptomycetaceae</taxon>
        <taxon>Streptomyces</taxon>
    </lineage>
</organism>
<name>A0A423V1E3_STRGL</name>
<dbReference type="EMBL" id="QWFA01000047">
    <property type="protein sequence ID" value="ROV68433.1"/>
    <property type="molecule type" value="Genomic_DNA"/>
</dbReference>
<accession>A0A423V1E3</accession>